<keyword evidence="3" id="KW-1185">Reference proteome</keyword>
<evidence type="ECO:0000313" key="2">
    <source>
        <dbReference type="EMBL" id="RMA78975.1"/>
    </source>
</evidence>
<name>A0A3M0A985_9BACT</name>
<sequence length="620" mass="72536">MKKIKTLSYILIAGLPTFSLTAISCAKDRPYLNLAKISRVYLNKLNLNQISNLENGAKIFYYYKGKNQKTYKTSFVENNKLILVRENGERDVYTPDFSHEIYWKETSSSFNTTSVIDTLDKTDLNKFMTTYDFDSIDSANGYGDQWYEVLTEKTGQDFIRTGDPYFADLQSIIFRIIYDYDIDYNYMNSKLFINKNKETKLLDGFFHTKYIQAETWLSKEYENQRKKFETFMLLYLNKFNVNAHKIDIDWSKATVKHSLAESTSYVQFQVKDILDKDNKSLLNDSNKNKTFYINGFRNYATSQKFGVGFSGLKESLPLFNEYVENPLLLINSKYISVIDNINEFAKGGVTFDFWNIKGLMYYFNYFKDEILFLEVPSYRAHEDLFYKIIDVKFVDYLDTNQLFKVTVRVYKKDKTFKDYVWISSNFDDHGHRLKGMILENKMDKLTSDDIYSYDVGMKPLPDGIKLSDFLKTDIANPTVFQKLLKMAGEQLENIFRFWNNDSRSEFETDFLKSDSKQIYILGSYINNYLLSYSLATQAGKIRSGVKRIDLEVLEAAQEIGRVKLKLLFKGWASENDFDFISKGEKELASVTLYWNGFKGFNKNKYGDELFTIEKIEIGGI</sequence>
<comment type="caution">
    <text evidence="2">The sequence shown here is derived from an EMBL/GenBank/DDBJ whole genome shotgun (WGS) entry which is preliminary data.</text>
</comment>
<accession>A0A3M0A985</accession>
<keyword evidence="1" id="KW-0732">Signal</keyword>
<evidence type="ECO:0000256" key="1">
    <source>
        <dbReference type="SAM" id="SignalP"/>
    </source>
</evidence>
<feature type="chain" id="PRO_5018103989" description="Lipoprotein" evidence="1">
    <location>
        <begin position="27"/>
        <end position="620"/>
    </location>
</feature>
<evidence type="ECO:0008006" key="4">
    <source>
        <dbReference type="Google" id="ProtNLM"/>
    </source>
</evidence>
<dbReference type="OrthoDB" id="401027at2"/>
<dbReference type="PROSITE" id="PS51257">
    <property type="entry name" value="PROKAR_LIPOPROTEIN"/>
    <property type="match status" value="1"/>
</dbReference>
<proteinExistence type="predicted"/>
<evidence type="ECO:0000313" key="3">
    <source>
        <dbReference type="Proteomes" id="UP000267246"/>
    </source>
</evidence>
<dbReference type="RefSeq" id="WP_121940520.1">
    <property type="nucleotide sequence ID" value="NZ_CP137846.1"/>
</dbReference>
<reference evidence="2 3" key="1">
    <citation type="submission" date="2018-10" db="EMBL/GenBank/DDBJ databases">
        <title>Genomic Encyclopedia of Archaeal and Bacterial Type Strains, Phase II (KMG-II): from individual species to whole genera.</title>
        <authorList>
            <person name="Goeker M."/>
        </authorList>
    </citation>
    <scope>NUCLEOTIDE SEQUENCE [LARGE SCALE GENOMIC DNA]</scope>
    <source>
        <strain evidence="2 3">ATCC 29870</strain>
    </source>
</reference>
<dbReference type="Proteomes" id="UP000267246">
    <property type="component" value="Unassembled WGS sequence"/>
</dbReference>
<dbReference type="AlphaFoldDB" id="A0A3M0A985"/>
<dbReference type="NCBIfam" id="NF045963">
    <property type="entry name" value="MAG3240_fam"/>
    <property type="match status" value="1"/>
</dbReference>
<organism evidence="2 3">
    <name type="scientific">Metamycoplasma subdolum</name>
    <dbReference type="NCBI Taxonomy" id="92407"/>
    <lineage>
        <taxon>Bacteria</taxon>
        <taxon>Bacillati</taxon>
        <taxon>Mycoplasmatota</taxon>
        <taxon>Mycoplasmoidales</taxon>
        <taxon>Metamycoplasmataceae</taxon>
        <taxon>Metamycoplasma</taxon>
    </lineage>
</organism>
<dbReference type="EMBL" id="REFI01000005">
    <property type="protein sequence ID" value="RMA78975.1"/>
    <property type="molecule type" value="Genomic_DNA"/>
</dbReference>
<gene>
    <name evidence="2" type="ORF">JN00_0019</name>
</gene>
<feature type="signal peptide" evidence="1">
    <location>
        <begin position="1"/>
        <end position="26"/>
    </location>
</feature>
<protein>
    <recommendedName>
        <fullName evidence="4">Lipoprotein</fullName>
    </recommendedName>
</protein>